<dbReference type="RefSeq" id="WP_246438142.1">
    <property type="nucleotide sequence ID" value="NZ_CP060138.2"/>
</dbReference>
<protein>
    <submittedName>
        <fullName evidence="2">Uncharacterized protein</fullName>
    </submittedName>
</protein>
<dbReference type="Proteomes" id="UP000595296">
    <property type="component" value="Chromosome"/>
</dbReference>
<feature type="region of interest" description="Disordered" evidence="1">
    <location>
        <begin position="144"/>
        <end position="168"/>
    </location>
</feature>
<feature type="compositionally biased region" description="Polar residues" evidence="1">
    <location>
        <begin position="153"/>
        <end position="162"/>
    </location>
</feature>
<organism evidence="2 3">
    <name type="scientific">Rickettsia tillamookensis</name>
    <dbReference type="NCBI Taxonomy" id="2761623"/>
    <lineage>
        <taxon>Bacteria</taxon>
        <taxon>Pseudomonadati</taxon>
        <taxon>Pseudomonadota</taxon>
        <taxon>Alphaproteobacteria</taxon>
        <taxon>Rickettsiales</taxon>
        <taxon>Rickettsiaceae</taxon>
        <taxon>Rickettsieae</taxon>
        <taxon>Rickettsia</taxon>
        <taxon>spotted fever group</taxon>
    </lineage>
</organism>
<keyword evidence="3" id="KW-1185">Reference proteome</keyword>
<accession>A0A9E6MGT6</accession>
<reference evidence="2 3" key="1">
    <citation type="journal article" date="2021" name="Int. J. Syst. Evol. Microbiol.">
        <title>Characterization of a novel transitional group Rickettsia species (Rickettsia tillamookensis sp. nov.) from the western black-legged tick, Ixodes pacificus.</title>
        <authorList>
            <person name="Gauthier D.T."/>
            <person name="Karpathy S.E."/>
            <person name="Grizzard S.L."/>
            <person name="Batra D."/>
            <person name="Rowe L.A."/>
            <person name="Paddock C.D."/>
        </authorList>
    </citation>
    <scope>NUCLEOTIDE SEQUENCE [LARGE SCALE GENOMIC DNA]</scope>
    <source>
        <strain evidence="2 3">Tillamook 23</strain>
    </source>
</reference>
<evidence type="ECO:0000313" key="3">
    <source>
        <dbReference type="Proteomes" id="UP000595296"/>
    </source>
</evidence>
<dbReference type="EMBL" id="CP060138">
    <property type="protein sequence ID" value="QQV74603.1"/>
    <property type="molecule type" value="Genomic_DNA"/>
</dbReference>
<sequence>METWQSNQISRPLTKVAEEIQKTNPKLVKNIVTKNISNRVQELNLNDQEKTKIVNNLIAKTDYLLSNNLNPLESVRSEINKTLALTHSTYQQDSNIKKSWIQKSIQKIKDFFINIFSSKNNKKNEPELNLSSDKVLKKNISPEVKIAAPSYTPPNKNTSLQKNDQKSR</sequence>
<proteinExistence type="predicted"/>
<gene>
    <name evidence="2" type="ORF">H6P87_00138</name>
</gene>
<evidence type="ECO:0000313" key="2">
    <source>
        <dbReference type="EMBL" id="QQV74603.1"/>
    </source>
</evidence>
<name>A0A9E6MGT6_9RICK</name>
<evidence type="ECO:0000256" key="1">
    <source>
        <dbReference type="SAM" id="MobiDB-lite"/>
    </source>
</evidence>